<keyword evidence="4" id="KW-1185">Reference proteome</keyword>
<dbReference type="PANTHER" id="PTHR35896">
    <property type="entry name" value="IG-LIKE DOMAIN-CONTAINING PROTEIN"/>
    <property type="match status" value="1"/>
</dbReference>
<evidence type="ECO:0000256" key="1">
    <source>
        <dbReference type="SAM" id="MobiDB-lite"/>
    </source>
</evidence>
<evidence type="ECO:0000313" key="4">
    <source>
        <dbReference type="Proteomes" id="UP000325902"/>
    </source>
</evidence>
<proteinExistence type="predicted"/>
<feature type="region of interest" description="Disordered" evidence="1">
    <location>
        <begin position="1"/>
        <end position="39"/>
    </location>
</feature>
<reference evidence="3 4" key="1">
    <citation type="journal article" date="2019" name="Sci. Rep.">
        <title>A multi-omics analysis of the grapevine pathogen Lasiodiplodia theobromae reveals that temperature affects the expression of virulence- and pathogenicity-related genes.</title>
        <authorList>
            <person name="Felix C."/>
            <person name="Meneses R."/>
            <person name="Goncalves M.F.M."/>
            <person name="Tilleman L."/>
            <person name="Duarte A.S."/>
            <person name="Jorrin-Novo J.V."/>
            <person name="Van de Peer Y."/>
            <person name="Deforce D."/>
            <person name="Van Nieuwerburgh F."/>
            <person name="Esteves A.C."/>
            <person name="Alves A."/>
        </authorList>
    </citation>
    <scope>NUCLEOTIDE SEQUENCE [LARGE SCALE GENOMIC DNA]</scope>
    <source>
        <strain evidence="3 4">LA-SOL3</strain>
    </source>
</reference>
<accession>A0A5N5CTJ3</accession>
<comment type="caution">
    <text evidence="3">The sequence shown here is derived from an EMBL/GenBank/DDBJ whole genome shotgun (WGS) entry which is preliminary data.</text>
</comment>
<organism evidence="3 4">
    <name type="scientific">Lasiodiplodia theobromae</name>
    <dbReference type="NCBI Taxonomy" id="45133"/>
    <lineage>
        <taxon>Eukaryota</taxon>
        <taxon>Fungi</taxon>
        <taxon>Dikarya</taxon>
        <taxon>Ascomycota</taxon>
        <taxon>Pezizomycotina</taxon>
        <taxon>Dothideomycetes</taxon>
        <taxon>Dothideomycetes incertae sedis</taxon>
        <taxon>Botryosphaeriales</taxon>
        <taxon>Botryosphaeriaceae</taxon>
        <taxon>Lasiodiplodia</taxon>
    </lineage>
</organism>
<keyword evidence="2" id="KW-1133">Transmembrane helix</keyword>
<dbReference type="OrthoDB" id="3501153at2759"/>
<dbReference type="PANTHER" id="PTHR35896:SF3">
    <property type="entry name" value="MAJOR FACILITATOR SUPERFAMILY TRANSPORTER"/>
    <property type="match status" value="1"/>
</dbReference>
<gene>
    <name evidence="3" type="ORF">DBV05_g12654</name>
</gene>
<keyword evidence="2" id="KW-0472">Membrane</keyword>
<feature type="transmembrane region" description="Helical" evidence="2">
    <location>
        <begin position="48"/>
        <end position="71"/>
    </location>
</feature>
<sequence length="232" mass="25897">MDQATALLQGRASSDSNMSLSEDSDLQSSEKHPATNHQSSRRTLQYRAIGIGLIALFVIFGGGSLLAWAIFPASSPTAVPFVNLGMCGATPAEARDNGCVFDLMMSGWLHPACYDRELSDNFLRENNWTFYREREAINVIPEEEARLGEYQTIFVKGNFHYQHCAYLWAKQIRAKARFPLVLDSATRSEEHSGHCVKLVGNPNVTKVGLPTGTRLNRSTWKLQCMIGEKRMP</sequence>
<keyword evidence="2" id="KW-0812">Transmembrane</keyword>
<protein>
    <submittedName>
        <fullName evidence="3">Uncharacterized protein</fullName>
    </submittedName>
</protein>
<evidence type="ECO:0000313" key="3">
    <source>
        <dbReference type="EMBL" id="KAB2568667.1"/>
    </source>
</evidence>
<dbReference type="Proteomes" id="UP000325902">
    <property type="component" value="Unassembled WGS sequence"/>
</dbReference>
<name>A0A5N5CTJ3_9PEZI</name>
<dbReference type="AlphaFoldDB" id="A0A5N5CTJ3"/>
<dbReference type="InterPro" id="IPR053008">
    <property type="entry name" value="Phomopsin_biosynth_assoc"/>
</dbReference>
<evidence type="ECO:0000256" key="2">
    <source>
        <dbReference type="SAM" id="Phobius"/>
    </source>
</evidence>
<dbReference type="EMBL" id="VCHE01000303">
    <property type="protein sequence ID" value="KAB2568667.1"/>
    <property type="molecule type" value="Genomic_DNA"/>
</dbReference>